<protein>
    <recommendedName>
        <fullName evidence="4">General secretion pathway, M protein</fullName>
    </recommendedName>
</protein>
<dbReference type="EMBL" id="JAAIPF010000017">
    <property type="protein sequence ID" value="NSF73856.1"/>
    <property type="molecule type" value="Genomic_DNA"/>
</dbReference>
<organism evidence="2 3">
    <name type="scientific">Blautia wexlerae</name>
    <dbReference type="NCBI Taxonomy" id="418240"/>
    <lineage>
        <taxon>Bacteria</taxon>
        <taxon>Bacillati</taxon>
        <taxon>Bacillota</taxon>
        <taxon>Clostridia</taxon>
        <taxon>Lachnospirales</taxon>
        <taxon>Lachnospiraceae</taxon>
        <taxon>Blautia</taxon>
    </lineage>
</organism>
<feature type="compositionally biased region" description="Polar residues" evidence="1">
    <location>
        <begin position="300"/>
        <end position="316"/>
    </location>
</feature>
<name>A0ABX2GQ94_9FIRM</name>
<dbReference type="RefSeq" id="WP_173743374.1">
    <property type="nucleotide sequence ID" value="NZ_JAAIPF010000017.1"/>
</dbReference>
<dbReference type="Proteomes" id="UP000822152">
    <property type="component" value="Unassembled WGS sequence"/>
</dbReference>
<reference evidence="2 3" key="1">
    <citation type="journal article" date="2020" name="Cell Host Microbe">
        <title>Functional and Genomic Variation between Human-Derived Isolates of Lachnospiraceae Reveals Inter- and Intra-Species Diversity.</title>
        <authorList>
            <person name="Sorbara M.T."/>
            <person name="Littmann E.R."/>
            <person name="Fontana E."/>
            <person name="Moody T.U."/>
            <person name="Kohout C.E."/>
            <person name="Gjonbalaj M."/>
            <person name="Eaton V."/>
            <person name="Seok R."/>
            <person name="Leiner I.M."/>
            <person name="Pamer E.G."/>
        </authorList>
    </citation>
    <scope>NUCLEOTIDE SEQUENCE [LARGE SCALE GENOMIC DNA]</scope>
    <source>
        <strain evidence="2 3">MSK.20.11</strain>
    </source>
</reference>
<keyword evidence="3" id="KW-1185">Reference proteome</keyword>
<evidence type="ECO:0000313" key="3">
    <source>
        <dbReference type="Proteomes" id="UP000822152"/>
    </source>
</evidence>
<feature type="compositionally biased region" description="Low complexity" evidence="1">
    <location>
        <begin position="285"/>
        <end position="299"/>
    </location>
</feature>
<comment type="caution">
    <text evidence="2">The sequence shown here is derived from an EMBL/GenBank/DDBJ whole genome shotgun (WGS) entry which is preliminary data.</text>
</comment>
<evidence type="ECO:0000256" key="1">
    <source>
        <dbReference type="SAM" id="MobiDB-lite"/>
    </source>
</evidence>
<evidence type="ECO:0008006" key="4">
    <source>
        <dbReference type="Google" id="ProtNLM"/>
    </source>
</evidence>
<evidence type="ECO:0000313" key="2">
    <source>
        <dbReference type="EMBL" id="NSF73856.1"/>
    </source>
</evidence>
<sequence length="316" mass="34386">MNLSMRDKKILLMFLGVLLFALSFLFVYKPQMEEAAQISANNDSLQERLSQLLELAQNREQYVNDTETMQAEIDEYCKQFPYTVRSEDGIVLAMNMENSLDMTISNVSLGERTFVYSMDGGSNADGTEAPQETMMEQGNQQTQDQIDQIEGTDSSLGNDGYSTIDSSNSVQPTIQGDSTGTPALYRTQDTVQFSGTYKSLKEAVKYLADQSGRMTLDNVNASFDSSTGNLTGTMTINIFSMTGGSTSYSAPDAGSTVYGTDNIFGTIENTKKSKKSKKKAAETVAADTEAQQNQEAAQTPTDETTDSTQSAEAAAQ</sequence>
<gene>
    <name evidence="2" type="ORF">G4952_08525</name>
</gene>
<accession>A0ABX2GQ94</accession>
<proteinExistence type="predicted"/>
<feature type="region of interest" description="Disordered" evidence="1">
    <location>
        <begin position="270"/>
        <end position="316"/>
    </location>
</feature>